<dbReference type="STRING" id="1036611.A0A1L9P7Z9"/>
<dbReference type="SUPFAM" id="SSF49482">
    <property type="entry name" value="Aromatic compound dioxygenase"/>
    <property type="match status" value="1"/>
</dbReference>
<evidence type="ECO:0000313" key="3">
    <source>
        <dbReference type="EMBL" id="OJI97606.1"/>
    </source>
</evidence>
<evidence type="ECO:0000256" key="1">
    <source>
        <dbReference type="SAM" id="MobiDB-lite"/>
    </source>
</evidence>
<dbReference type="PANTHER" id="PTHR34315">
    <property type="match status" value="1"/>
</dbReference>
<dbReference type="OrthoDB" id="121380at2759"/>
<name>A0A1L9P7Z9_ASPVE</name>
<dbReference type="AlphaFoldDB" id="A0A1L9P7Z9"/>
<evidence type="ECO:0008006" key="5">
    <source>
        <dbReference type="Google" id="ProtNLM"/>
    </source>
</evidence>
<dbReference type="GO" id="GO:0008199">
    <property type="term" value="F:ferric iron binding"/>
    <property type="evidence" value="ECO:0007669"/>
    <property type="project" value="InterPro"/>
</dbReference>
<reference evidence="4" key="1">
    <citation type="journal article" date="2017" name="Genome Biol.">
        <title>Comparative genomics reveals high biological diversity and specific adaptations in the industrially and medically important fungal genus Aspergillus.</title>
        <authorList>
            <person name="de Vries R.P."/>
            <person name="Riley R."/>
            <person name="Wiebenga A."/>
            <person name="Aguilar-Osorio G."/>
            <person name="Amillis S."/>
            <person name="Uchima C.A."/>
            <person name="Anderluh G."/>
            <person name="Asadollahi M."/>
            <person name="Askin M."/>
            <person name="Barry K."/>
            <person name="Battaglia E."/>
            <person name="Bayram O."/>
            <person name="Benocci T."/>
            <person name="Braus-Stromeyer S.A."/>
            <person name="Caldana C."/>
            <person name="Canovas D."/>
            <person name="Cerqueira G.C."/>
            <person name="Chen F."/>
            <person name="Chen W."/>
            <person name="Choi C."/>
            <person name="Clum A."/>
            <person name="Dos Santos R.A."/>
            <person name="Damasio A.R."/>
            <person name="Diallinas G."/>
            <person name="Emri T."/>
            <person name="Fekete E."/>
            <person name="Flipphi M."/>
            <person name="Freyberg S."/>
            <person name="Gallo A."/>
            <person name="Gournas C."/>
            <person name="Habgood R."/>
            <person name="Hainaut M."/>
            <person name="Harispe M.L."/>
            <person name="Henrissat B."/>
            <person name="Hilden K.S."/>
            <person name="Hope R."/>
            <person name="Hossain A."/>
            <person name="Karabika E."/>
            <person name="Karaffa L."/>
            <person name="Karanyi Z."/>
            <person name="Krasevec N."/>
            <person name="Kuo A."/>
            <person name="Kusch H."/>
            <person name="LaButti K."/>
            <person name="Lagendijk E.L."/>
            <person name="Lapidus A."/>
            <person name="Levasseur A."/>
            <person name="Lindquist E."/>
            <person name="Lipzen A."/>
            <person name="Logrieco A.F."/>
            <person name="MacCabe A."/>
            <person name="Maekelae M.R."/>
            <person name="Malavazi I."/>
            <person name="Melin P."/>
            <person name="Meyer V."/>
            <person name="Mielnichuk N."/>
            <person name="Miskei M."/>
            <person name="Molnar A.P."/>
            <person name="Mule G."/>
            <person name="Ngan C.Y."/>
            <person name="Orejas M."/>
            <person name="Orosz E."/>
            <person name="Ouedraogo J.P."/>
            <person name="Overkamp K.M."/>
            <person name="Park H.-S."/>
            <person name="Perrone G."/>
            <person name="Piumi F."/>
            <person name="Punt P.J."/>
            <person name="Ram A.F."/>
            <person name="Ramon A."/>
            <person name="Rauscher S."/>
            <person name="Record E."/>
            <person name="Riano-Pachon D.M."/>
            <person name="Robert V."/>
            <person name="Roehrig J."/>
            <person name="Ruller R."/>
            <person name="Salamov A."/>
            <person name="Salih N.S."/>
            <person name="Samson R.A."/>
            <person name="Sandor E."/>
            <person name="Sanguinetti M."/>
            <person name="Schuetze T."/>
            <person name="Sepcic K."/>
            <person name="Shelest E."/>
            <person name="Sherlock G."/>
            <person name="Sophianopoulou V."/>
            <person name="Squina F.M."/>
            <person name="Sun H."/>
            <person name="Susca A."/>
            <person name="Todd R.B."/>
            <person name="Tsang A."/>
            <person name="Unkles S.E."/>
            <person name="van de Wiele N."/>
            <person name="van Rossen-Uffink D."/>
            <person name="Oliveira J.V."/>
            <person name="Vesth T.C."/>
            <person name="Visser J."/>
            <person name="Yu J.-H."/>
            <person name="Zhou M."/>
            <person name="Andersen M.R."/>
            <person name="Archer D.B."/>
            <person name="Baker S.E."/>
            <person name="Benoit I."/>
            <person name="Brakhage A.A."/>
            <person name="Braus G.H."/>
            <person name="Fischer R."/>
            <person name="Frisvad J.C."/>
            <person name="Goldman G.H."/>
            <person name="Houbraken J."/>
            <person name="Oakley B."/>
            <person name="Pocsi I."/>
            <person name="Scazzocchio C."/>
            <person name="Seiboth B."/>
            <person name="vanKuyk P.A."/>
            <person name="Wortman J."/>
            <person name="Dyer P.S."/>
            <person name="Grigoriev I.V."/>
        </authorList>
    </citation>
    <scope>NUCLEOTIDE SEQUENCE [LARGE SCALE GENOMIC DNA]</scope>
    <source>
        <strain evidence="4">CBS 583.65</strain>
    </source>
</reference>
<feature type="compositionally biased region" description="Gly residues" evidence="1">
    <location>
        <begin position="359"/>
        <end position="369"/>
    </location>
</feature>
<keyword evidence="4" id="KW-1185">Reference proteome</keyword>
<keyword evidence="2" id="KW-0732">Signal</keyword>
<feature type="region of interest" description="Disordered" evidence="1">
    <location>
        <begin position="348"/>
        <end position="393"/>
    </location>
</feature>
<dbReference type="GeneID" id="63729696"/>
<dbReference type="Proteomes" id="UP000184073">
    <property type="component" value="Unassembled WGS sequence"/>
</dbReference>
<proteinExistence type="predicted"/>
<dbReference type="GO" id="GO:0016702">
    <property type="term" value="F:oxidoreductase activity, acting on single donors with incorporation of molecular oxygen, incorporation of two atoms of oxygen"/>
    <property type="evidence" value="ECO:0007669"/>
    <property type="project" value="InterPro"/>
</dbReference>
<dbReference type="RefSeq" id="XP_040663369.1">
    <property type="nucleotide sequence ID" value="XM_040814185.1"/>
</dbReference>
<protein>
    <recommendedName>
        <fullName evidence="5">Intradiol ring-cleavage dioxygenases domain-containing protein</fullName>
    </recommendedName>
</protein>
<sequence>MVHLTSSLMVGLAGLASIASAHPGHDHKAEAAERAAYLRSVPLHGRSLAHCERKLKARGITASNIARRESTIQNLRMKKRSSVSAPYLKVRDLDDVLATDHHSNKTVNLDSDPSELFEDSGSCIVQPEVTQGPYFVAGELVRENLVEDQAGVPLYLDIQLIDVNTCEPVPEIYTDFWHCNATGVYSGVVANGNGNTEDESNLDSTFLRGIQPSDEEGVIRYESIFPGHYTGRATHIHVLSHAADQVTVLPNGTLAGLYDTRTSHVGQIFFDQDLITEVEKTSPYAENTQELTTNAEDSIMGEEAATGADPVVNYVLLGDDVSQGVFAWISLGINATLNDSTEPAAWYTEEGGVENENSGPGGGSGGAPPGGAPPGFGSSSTSGVSAPTSSSSA</sequence>
<gene>
    <name evidence="3" type="ORF">ASPVEDRAFT_49574</name>
</gene>
<dbReference type="EMBL" id="KV878125">
    <property type="protein sequence ID" value="OJI97606.1"/>
    <property type="molecule type" value="Genomic_DNA"/>
</dbReference>
<dbReference type="CDD" id="cd03457">
    <property type="entry name" value="intradiol_dioxygenase_like"/>
    <property type="match status" value="1"/>
</dbReference>
<dbReference type="PANTHER" id="PTHR34315:SF1">
    <property type="entry name" value="INTRADIOL RING-CLEAVAGE DIOXYGENASES DOMAIN-CONTAINING PROTEIN-RELATED"/>
    <property type="match status" value="1"/>
</dbReference>
<dbReference type="InterPro" id="IPR015889">
    <property type="entry name" value="Intradiol_dOase_core"/>
</dbReference>
<feature type="chain" id="PRO_5012611907" description="Intradiol ring-cleavage dioxygenases domain-containing protein" evidence="2">
    <location>
        <begin position="22"/>
        <end position="393"/>
    </location>
</feature>
<organism evidence="3 4">
    <name type="scientific">Aspergillus versicolor CBS 583.65</name>
    <dbReference type="NCBI Taxonomy" id="1036611"/>
    <lineage>
        <taxon>Eukaryota</taxon>
        <taxon>Fungi</taxon>
        <taxon>Dikarya</taxon>
        <taxon>Ascomycota</taxon>
        <taxon>Pezizomycotina</taxon>
        <taxon>Eurotiomycetes</taxon>
        <taxon>Eurotiomycetidae</taxon>
        <taxon>Eurotiales</taxon>
        <taxon>Aspergillaceae</taxon>
        <taxon>Aspergillus</taxon>
        <taxon>Aspergillus subgen. Nidulantes</taxon>
    </lineage>
</organism>
<dbReference type="Gene3D" id="2.60.130.10">
    <property type="entry name" value="Aromatic compound dioxygenase"/>
    <property type="match status" value="1"/>
</dbReference>
<dbReference type="VEuPathDB" id="FungiDB:ASPVEDRAFT_49574"/>
<accession>A0A1L9P7Z9</accession>
<evidence type="ECO:0000313" key="4">
    <source>
        <dbReference type="Proteomes" id="UP000184073"/>
    </source>
</evidence>
<feature type="signal peptide" evidence="2">
    <location>
        <begin position="1"/>
        <end position="21"/>
    </location>
</feature>
<evidence type="ECO:0000256" key="2">
    <source>
        <dbReference type="SAM" id="SignalP"/>
    </source>
</evidence>
<feature type="compositionally biased region" description="Low complexity" evidence="1">
    <location>
        <begin position="375"/>
        <end position="393"/>
    </location>
</feature>